<accession>A0A852W6V6</accession>
<evidence type="ECO:0000313" key="3">
    <source>
        <dbReference type="EMBL" id="NYG01212.1"/>
    </source>
</evidence>
<dbReference type="PANTHER" id="PTHR33169:SF14">
    <property type="entry name" value="TRANSCRIPTIONAL REGULATOR RV3488"/>
    <property type="match status" value="1"/>
</dbReference>
<gene>
    <name evidence="3" type="ORF">HDA37_001497</name>
</gene>
<evidence type="ECO:0000256" key="1">
    <source>
        <dbReference type="SAM" id="MobiDB-lite"/>
    </source>
</evidence>
<organism evidence="3 4">
    <name type="scientific">Pseudonocardia alni</name>
    <name type="common">Amycolata alni</name>
    <dbReference type="NCBI Taxonomy" id="33907"/>
    <lineage>
        <taxon>Bacteria</taxon>
        <taxon>Bacillati</taxon>
        <taxon>Actinomycetota</taxon>
        <taxon>Actinomycetes</taxon>
        <taxon>Pseudonocardiales</taxon>
        <taxon>Pseudonocardiaceae</taxon>
        <taxon>Pseudonocardia</taxon>
    </lineage>
</organism>
<keyword evidence="3" id="KW-0238">DNA-binding</keyword>
<feature type="compositionally biased region" description="Gly residues" evidence="1">
    <location>
        <begin position="97"/>
        <end position="107"/>
    </location>
</feature>
<dbReference type="InterPro" id="IPR036390">
    <property type="entry name" value="WH_DNA-bd_sf"/>
</dbReference>
<dbReference type="SUPFAM" id="SSF46785">
    <property type="entry name" value="Winged helix' DNA-binding domain"/>
    <property type="match status" value="1"/>
</dbReference>
<name>A0A852W6V6_PSEA5</name>
<sequence>MRPPDRSTLDLLLLGAVHDAPGDGAAVRDAVLDRSGGALALSAGSVYRALHRLERNRLVRRPAGSRGYRLTPGGERVLRSRTREFEAHVRAVRAVLPGGGVTSGAGGAADRAGRARGSGPPRSDRTPR</sequence>
<dbReference type="PANTHER" id="PTHR33169">
    <property type="entry name" value="PADR-FAMILY TRANSCRIPTIONAL REGULATOR"/>
    <property type="match status" value="1"/>
</dbReference>
<dbReference type="EMBL" id="JACCCZ010000001">
    <property type="protein sequence ID" value="NYG01212.1"/>
    <property type="molecule type" value="Genomic_DNA"/>
</dbReference>
<evidence type="ECO:0000313" key="4">
    <source>
        <dbReference type="Proteomes" id="UP000549695"/>
    </source>
</evidence>
<dbReference type="RefSeq" id="WP_179760675.1">
    <property type="nucleotide sequence ID" value="NZ_BAAAJZ010000008.1"/>
</dbReference>
<proteinExistence type="predicted"/>
<feature type="domain" description="Transcription regulator PadR N-terminal" evidence="2">
    <location>
        <begin position="13"/>
        <end position="79"/>
    </location>
</feature>
<dbReference type="Gene3D" id="1.10.10.10">
    <property type="entry name" value="Winged helix-like DNA-binding domain superfamily/Winged helix DNA-binding domain"/>
    <property type="match status" value="1"/>
</dbReference>
<feature type="region of interest" description="Disordered" evidence="1">
    <location>
        <begin position="97"/>
        <end position="128"/>
    </location>
</feature>
<dbReference type="InterPro" id="IPR052509">
    <property type="entry name" value="Metal_resp_DNA-bind_regulator"/>
</dbReference>
<dbReference type="InterPro" id="IPR005149">
    <property type="entry name" value="Tscrpt_reg_PadR_N"/>
</dbReference>
<reference evidence="3 4" key="1">
    <citation type="submission" date="2020-07" db="EMBL/GenBank/DDBJ databases">
        <title>Sequencing the genomes of 1000 actinobacteria strains.</title>
        <authorList>
            <person name="Klenk H.-P."/>
        </authorList>
    </citation>
    <scope>NUCLEOTIDE SEQUENCE [LARGE SCALE GENOMIC DNA]</scope>
    <source>
        <strain evidence="3 4">DSM 44749</strain>
    </source>
</reference>
<dbReference type="InterPro" id="IPR036388">
    <property type="entry name" value="WH-like_DNA-bd_sf"/>
</dbReference>
<protein>
    <submittedName>
        <fullName evidence="3">DNA-binding PadR family transcriptional regulator</fullName>
    </submittedName>
</protein>
<evidence type="ECO:0000259" key="2">
    <source>
        <dbReference type="Pfam" id="PF03551"/>
    </source>
</evidence>
<keyword evidence="4" id="KW-1185">Reference proteome</keyword>
<comment type="caution">
    <text evidence="3">The sequence shown here is derived from an EMBL/GenBank/DDBJ whole genome shotgun (WGS) entry which is preliminary data.</text>
</comment>
<dbReference type="Pfam" id="PF03551">
    <property type="entry name" value="PadR"/>
    <property type="match status" value="1"/>
</dbReference>
<dbReference type="GeneID" id="98051289"/>
<dbReference type="AlphaFoldDB" id="A0A852W6V6"/>
<dbReference type="Proteomes" id="UP000549695">
    <property type="component" value="Unassembled WGS sequence"/>
</dbReference>
<dbReference type="GO" id="GO:0003677">
    <property type="term" value="F:DNA binding"/>
    <property type="evidence" value="ECO:0007669"/>
    <property type="project" value="UniProtKB-KW"/>
</dbReference>